<keyword evidence="3 5" id="KW-0067">ATP-binding</keyword>
<feature type="compositionally biased region" description="Low complexity" evidence="6">
    <location>
        <begin position="668"/>
        <end position="681"/>
    </location>
</feature>
<dbReference type="Gene3D" id="3.90.640.10">
    <property type="entry name" value="Actin, Chain A, domain 4"/>
    <property type="match status" value="1"/>
</dbReference>
<dbReference type="Gene3D" id="3.40.50.410">
    <property type="entry name" value="von Willebrand factor, type A domain"/>
    <property type="match status" value="1"/>
</dbReference>
<dbReference type="KEGG" id="mear:Mpt1_c06460"/>
<proteinExistence type="inferred from homology"/>
<dbReference type="SUPFAM" id="SSF100920">
    <property type="entry name" value="Heat shock protein 70kD (HSP70), peptide-binding domain"/>
    <property type="match status" value="1"/>
</dbReference>
<protein>
    <submittedName>
        <fullName evidence="8">DnaK2 protein</fullName>
    </submittedName>
</protein>
<reference evidence="8 9" key="1">
    <citation type="journal article" date="2014" name="Appl. Environ. Microbiol.">
        <title>Comparative Genome Analysis of 'Candidatus Methanoplasma termitum' Indicates a New Mode of Energy Metabolism in the Seventh Order of Methanogens.</title>
        <authorList>
            <person name="Lang K."/>
            <person name="Schuldes J."/>
            <person name="Klingl A."/>
            <person name="Poehlein A."/>
            <person name="Daniel R."/>
            <person name="Brune A."/>
        </authorList>
    </citation>
    <scope>NUCLEOTIDE SEQUENCE [LARGE SCALE GENOMIC DNA]</scope>
    <source>
        <strain evidence="9">Mpt1</strain>
    </source>
</reference>
<keyword evidence="9" id="KW-1185">Reference proteome</keyword>
<name>A0A0A7LGA9_9ARCH</name>
<dbReference type="GO" id="GO:0005524">
    <property type="term" value="F:ATP binding"/>
    <property type="evidence" value="ECO:0007669"/>
    <property type="project" value="UniProtKB-KW"/>
</dbReference>
<dbReference type="InterPro" id="IPR002035">
    <property type="entry name" value="VWF_A"/>
</dbReference>
<keyword evidence="2 5" id="KW-0547">Nucleotide-binding</keyword>
<dbReference type="Gene3D" id="2.60.34.10">
    <property type="entry name" value="Substrate Binding Domain Of DNAk, Chain A, domain 1"/>
    <property type="match status" value="1"/>
</dbReference>
<dbReference type="Pfam" id="PF00092">
    <property type="entry name" value="VWA"/>
    <property type="match status" value="1"/>
</dbReference>
<accession>A0A0A7LGA9</accession>
<dbReference type="SUPFAM" id="SSF53067">
    <property type="entry name" value="Actin-like ATPase domain"/>
    <property type="match status" value="2"/>
</dbReference>
<comment type="similarity">
    <text evidence="1 5">Belongs to the heat shock protein 70 family.</text>
</comment>
<evidence type="ECO:0000256" key="2">
    <source>
        <dbReference type="ARBA" id="ARBA00022741"/>
    </source>
</evidence>
<sequence length="692" mass="74869">MKVGIDLGTTYSTVARYDKKTSRPEVINNQFEKELTPSVICFLDNGEILIGEDAKDMQAGGAGTIAASFKRGMGDNSFTVEANGKVYTAEDLSAMLLKKLITDAEAKVKEKIDSVVITVPAYFNDFQRTATIRAGEACGVKVMKIINEPTSAAISYGYTRESNKTVLVYDLGGGTFDVTLVKINKGNIQVIGTDGNHLLGGKDWDATIVKFACEQFLEEFGVDPRDDESAKNELIVASENYKKVLTKSDSVAIQIKYEGYSGKYVLRREQFDMRTQFLLNATNDVCMKLFNDLGKSWKDVDEILLVGGSTRMPQVPKFLEMVSGRPVIDHADTDLAVAKGAAITAELYCGTHTGVREVQIADVTAHSLGALAESPGGDRYINEIMIKRNSKVPSSVKKPFKISPGNPTDVIEVYTLQGESKIPLDCYVLAKVVITGFYNDGNGALIDIEYTYDENGVVKVSAYQDGERLEVVSEPVPEDISWMGGSPSANTTGGPVMKNVVLCIDLSRSMRNSLEEVKNHIRDFVIAAADENTKIGLIGFGDKVGIMRDMTGDTNTIITALDSLKVNVYGRGTDASPMGTAMSMMANRPGGKMIVILTDGIWGKRDFAVSEALSCRNANVAVVGLGIGEADISFLKQISTVEEGAMFTTLDRLGESFSKIARALNSGSMGMRESSGESMGRLGSAEVKGRLR</sequence>
<dbReference type="SUPFAM" id="SSF53300">
    <property type="entry name" value="vWA-like"/>
    <property type="match status" value="1"/>
</dbReference>
<dbReference type="FunFam" id="3.30.420.40:FF:000071">
    <property type="entry name" value="Molecular chaperone DnaK"/>
    <property type="match status" value="1"/>
</dbReference>
<dbReference type="PRINTS" id="PR00301">
    <property type="entry name" value="HEATSHOCK70"/>
</dbReference>
<dbReference type="InterPro" id="IPR036465">
    <property type="entry name" value="vWFA_dom_sf"/>
</dbReference>
<dbReference type="InterPro" id="IPR043129">
    <property type="entry name" value="ATPase_NBD"/>
</dbReference>
<dbReference type="OrthoDB" id="144895at2157"/>
<dbReference type="SMART" id="SM00327">
    <property type="entry name" value="VWA"/>
    <property type="match status" value="1"/>
</dbReference>
<dbReference type="PROSITE" id="PS50234">
    <property type="entry name" value="VWFA"/>
    <property type="match status" value="1"/>
</dbReference>
<feature type="region of interest" description="Disordered" evidence="6">
    <location>
        <begin position="668"/>
        <end position="692"/>
    </location>
</feature>
<evidence type="ECO:0000256" key="5">
    <source>
        <dbReference type="RuleBase" id="RU003322"/>
    </source>
</evidence>
<dbReference type="GeneID" id="24818312"/>
<dbReference type="InterPro" id="IPR018181">
    <property type="entry name" value="Heat_shock_70_CS"/>
</dbReference>
<evidence type="ECO:0000256" key="1">
    <source>
        <dbReference type="ARBA" id="ARBA00007381"/>
    </source>
</evidence>
<evidence type="ECO:0000256" key="3">
    <source>
        <dbReference type="ARBA" id="ARBA00022840"/>
    </source>
</evidence>
<dbReference type="InterPro" id="IPR029047">
    <property type="entry name" value="HSP70_peptide-bd_sf"/>
</dbReference>
<dbReference type="PROSITE" id="PS00297">
    <property type="entry name" value="HSP70_1"/>
    <property type="match status" value="1"/>
</dbReference>
<dbReference type="STRING" id="1577791.Mpt1_c06460"/>
<evidence type="ECO:0000313" key="8">
    <source>
        <dbReference type="EMBL" id="AIZ56531.1"/>
    </source>
</evidence>
<dbReference type="PROSITE" id="PS01036">
    <property type="entry name" value="HSP70_3"/>
    <property type="match status" value="1"/>
</dbReference>
<dbReference type="GO" id="GO:0140662">
    <property type="term" value="F:ATP-dependent protein folding chaperone"/>
    <property type="evidence" value="ECO:0007669"/>
    <property type="project" value="InterPro"/>
</dbReference>
<dbReference type="PROSITE" id="PS00329">
    <property type="entry name" value="HSP70_2"/>
    <property type="match status" value="1"/>
</dbReference>
<dbReference type="CDD" id="cd24029">
    <property type="entry name" value="ASKHA_NBD_HSP70_DnaK_HscA_HscC"/>
    <property type="match status" value="1"/>
</dbReference>
<dbReference type="AlphaFoldDB" id="A0A0A7LGA9"/>
<dbReference type="PANTHER" id="PTHR19375">
    <property type="entry name" value="HEAT SHOCK PROTEIN 70KDA"/>
    <property type="match status" value="1"/>
</dbReference>
<evidence type="ECO:0000256" key="4">
    <source>
        <dbReference type="ARBA" id="ARBA00023186"/>
    </source>
</evidence>
<dbReference type="EMBL" id="CP010070">
    <property type="protein sequence ID" value="AIZ56531.1"/>
    <property type="molecule type" value="Genomic_DNA"/>
</dbReference>
<dbReference type="Pfam" id="PF00012">
    <property type="entry name" value="HSP70"/>
    <property type="match status" value="1"/>
</dbReference>
<dbReference type="InterPro" id="IPR013126">
    <property type="entry name" value="Hsp_70_fam"/>
</dbReference>
<dbReference type="CDD" id="cd00198">
    <property type="entry name" value="vWFA"/>
    <property type="match status" value="1"/>
</dbReference>
<dbReference type="HOGENOM" id="CLU_005965_2_1_2"/>
<dbReference type="Gene3D" id="3.30.420.40">
    <property type="match status" value="2"/>
</dbReference>
<keyword evidence="4" id="KW-0143">Chaperone</keyword>
<evidence type="ECO:0000256" key="6">
    <source>
        <dbReference type="SAM" id="MobiDB-lite"/>
    </source>
</evidence>
<feature type="domain" description="VWFA" evidence="7">
    <location>
        <begin position="499"/>
        <end position="664"/>
    </location>
</feature>
<dbReference type="Proteomes" id="UP000030787">
    <property type="component" value="Chromosome"/>
</dbReference>
<evidence type="ECO:0000259" key="7">
    <source>
        <dbReference type="PROSITE" id="PS50234"/>
    </source>
</evidence>
<dbReference type="RefSeq" id="WP_048112075.1">
    <property type="nucleotide sequence ID" value="NZ_CP010070.1"/>
</dbReference>
<gene>
    <name evidence="8" type="primary">dnaK2</name>
    <name evidence="8" type="ORF">Mpt1_c06460</name>
</gene>
<organism evidence="8 9">
    <name type="scientific">Candidatus Methanoplasma termitum</name>
    <dbReference type="NCBI Taxonomy" id="1577791"/>
    <lineage>
        <taxon>Archaea</taxon>
        <taxon>Methanobacteriati</taxon>
        <taxon>Thermoplasmatota</taxon>
        <taxon>Thermoplasmata</taxon>
        <taxon>Methanomassiliicoccales</taxon>
        <taxon>Methanomassiliicoccaceae</taxon>
        <taxon>Candidatus Methanoplasma</taxon>
    </lineage>
</organism>
<evidence type="ECO:0000313" key="9">
    <source>
        <dbReference type="Proteomes" id="UP000030787"/>
    </source>
</evidence>